<comment type="caution">
    <text evidence="2">The sequence shown here is derived from an EMBL/GenBank/DDBJ whole genome shotgun (WGS) entry which is preliminary data.</text>
</comment>
<dbReference type="Proteomes" id="UP000276834">
    <property type="component" value="Unassembled WGS sequence"/>
</dbReference>
<reference evidence="2 3" key="1">
    <citation type="journal article" date="2018" name="Proc. R. Soc. B">
        <title>A non-coding region near Follistatin controls head colour polymorphism in the Gouldian finch.</title>
        <authorList>
            <person name="Toomey M.B."/>
            <person name="Marques C.I."/>
            <person name="Andrade P."/>
            <person name="Araujo P.M."/>
            <person name="Sabatino S."/>
            <person name="Gazda M.A."/>
            <person name="Afonso S."/>
            <person name="Lopes R.J."/>
            <person name="Corbo J.C."/>
            <person name="Carneiro M."/>
        </authorList>
    </citation>
    <scope>NUCLEOTIDE SEQUENCE [LARGE SCALE GENOMIC DNA]</scope>
    <source>
        <strain evidence="2">Red01</strain>
        <tissue evidence="2">Muscle</tissue>
    </source>
</reference>
<evidence type="ECO:0000313" key="3">
    <source>
        <dbReference type="Proteomes" id="UP000276834"/>
    </source>
</evidence>
<accession>A0A3L8SZA5</accession>
<feature type="compositionally biased region" description="Basic residues" evidence="1">
    <location>
        <begin position="21"/>
        <end position="31"/>
    </location>
</feature>
<organism evidence="2 3">
    <name type="scientific">Chloebia gouldiae</name>
    <name type="common">Gouldian finch</name>
    <name type="synonym">Erythrura gouldiae</name>
    <dbReference type="NCBI Taxonomy" id="44316"/>
    <lineage>
        <taxon>Eukaryota</taxon>
        <taxon>Metazoa</taxon>
        <taxon>Chordata</taxon>
        <taxon>Craniata</taxon>
        <taxon>Vertebrata</taxon>
        <taxon>Euteleostomi</taxon>
        <taxon>Archelosauria</taxon>
        <taxon>Archosauria</taxon>
        <taxon>Dinosauria</taxon>
        <taxon>Saurischia</taxon>
        <taxon>Theropoda</taxon>
        <taxon>Coelurosauria</taxon>
        <taxon>Aves</taxon>
        <taxon>Neognathae</taxon>
        <taxon>Neoaves</taxon>
        <taxon>Telluraves</taxon>
        <taxon>Australaves</taxon>
        <taxon>Passeriformes</taxon>
        <taxon>Passeroidea</taxon>
        <taxon>Passeridae</taxon>
        <taxon>Chloebia</taxon>
    </lineage>
</organism>
<keyword evidence="3" id="KW-1185">Reference proteome</keyword>
<dbReference type="EMBL" id="QUSF01000003">
    <property type="protein sequence ID" value="RLW11684.1"/>
    <property type="molecule type" value="Genomic_DNA"/>
</dbReference>
<evidence type="ECO:0000256" key="1">
    <source>
        <dbReference type="SAM" id="MobiDB-lite"/>
    </source>
</evidence>
<evidence type="ECO:0000313" key="2">
    <source>
        <dbReference type="EMBL" id="RLW11684.1"/>
    </source>
</evidence>
<gene>
    <name evidence="2" type="ORF">DV515_00001739</name>
</gene>
<feature type="region of interest" description="Disordered" evidence="1">
    <location>
        <begin position="1"/>
        <end position="115"/>
    </location>
</feature>
<dbReference type="AlphaFoldDB" id="A0A3L8SZA5"/>
<name>A0A3L8SZA5_CHLGU</name>
<protein>
    <submittedName>
        <fullName evidence="2">Uncharacterized protein</fullName>
    </submittedName>
</protein>
<proteinExistence type="predicted"/>
<sequence length="167" mass="18021">MQPAGKDGNDSRSAARDGSLPRRRHQPKRRSPAPGRESPMPRWQCPDGTLVPGTHRQVPPGCLPAPPARYSDGRHPTPVSRRRRRTPEAERSPIGLRGAYVRAGPPGSERGGWRGCGERRGMSRPSAACAGALLCAAFAVKAADSVLSPAVAFCKRLMERYFSCGKI</sequence>